<gene>
    <name evidence="2" type="ORF">TIFTF001_032153</name>
</gene>
<evidence type="ECO:0000313" key="2">
    <source>
        <dbReference type="EMBL" id="GMN63078.1"/>
    </source>
</evidence>
<proteinExistence type="predicted"/>
<evidence type="ECO:0000256" key="1">
    <source>
        <dbReference type="SAM" id="MobiDB-lite"/>
    </source>
</evidence>
<protein>
    <submittedName>
        <fullName evidence="2">Uncharacterized protein</fullName>
    </submittedName>
</protein>
<evidence type="ECO:0000313" key="3">
    <source>
        <dbReference type="Proteomes" id="UP001187192"/>
    </source>
</evidence>
<feature type="compositionally biased region" description="Basic and acidic residues" evidence="1">
    <location>
        <begin position="9"/>
        <end position="20"/>
    </location>
</feature>
<sequence>MESAIGCRQQDEHDCNGSPDNDRLLLNFSIGAVVFFDDDTGQLGLASDPRRDRSLISTPRRDPPLDRDSMARSVAPYFGSQLPSDRRTLLRLDGTDVGAGTDARVSDLRELGASGLGCL</sequence>
<feature type="region of interest" description="Disordered" evidence="1">
    <location>
        <begin position="46"/>
        <end position="70"/>
    </location>
</feature>
<dbReference type="AlphaFoldDB" id="A0AA88J227"/>
<feature type="compositionally biased region" description="Basic and acidic residues" evidence="1">
    <location>
        <begin position="48"/>
        <end position="70"/>
    </location>
</feature>
<accession>A0AA88J227</accession>
<dbReference type="Proteomes" id="UP001187192">
    <property type="component" value="Unassembled WGS sequence"/>
</dbReference>
<dbReference type="EMBL" id="BTGU01000141">
    <property type="protein sequence ID" value="GMN63078.1"/>
    <property type="molecule type" value="Genomic_DNA"/>
</dbReference>
<organism evidence="2 3">
    <name type="scientific">Ficus carica</name>
    <name type="common">Common fig</name>
    <dbReference type="NCBI Taxonomy" id="3494"/>
    <lineage>
        <taxon>Eukaryota</taxon>
        <taxon>Viridiplantae</taxon>
        <taxon>Streptophyta</taxon>
        <taxon>Embryophyta</taxon>
        <taxon>Tracheophyta</taxon>
        <taxon>Spermatophyta</taxon>
        <taxon>Magnoliopsida</taxon>
        <taxon>eudicotyledons</taxon>
        <taxon>Gunneridae</taxon>
        <taxon>Pentapetalae</taxon>
        <taxon>rosids</taxon>
        <taxon>fabids</taxon>
        <taxon>Rosales</taxon>
        <taxon>Moraceae</taxon>
        <taxon>Ficeae</taxon>
        <taxon>Ficus</taxon>
    </lineage>
</organism>
<comment type="caution">
    <text evidence="2">The sequence shown here is derived from an EMBL/GenBank/DDBJ whole genome shotgun (WGS) entry which is preliminary data.</text>
</comment>
<feature type="region of interest" description="Disordered" evidence="1">
    <location>
        <begin position="1"/>
        <end position="20"/>
    </location>
</feature>
<name>A0AA88J227_FICCA</name>
<reference evidence="2" key="1">
    <citation type="submission" date="2023-07" db="EMBL/GenBank/DDBJ databases">
        <title>draft genome sequence of fig (Ficus carica).</title>
        <authorList>
            <person name="Takahashi T."/>
            <person name="Nishimura K."/>
        </authorList>
    </citation>
    <scope>NUCLEOTIDE SEQUENCE</scope>
</reference>
<keyword evidence="3" id="KW-1185">Reference proteome</keyword>